<evidence type="ECO:0000313" key="3">
    <source>
        <dbReference type="Proteomes" id="UP000094936"/>
    </source>
</evidence>
<keyword evidence="1" id="KW-0732">Signal</keyword>
<feature type="chain" id="PRO_5008673316" description="DUF2860 domain-containing protein" evidence="1">
    <location>
        <begin position="24"/>
        <end position="319"/>
    </location>
</feature>
<protein>
    <recommendedName>
        <fullName evidence="4">DUF2860 domain-containing protein</fullName>
    </recommendedName>
</protein>
<evidence type="ECO:0000256" key="1">
    <source>
        <dbReference type="SAM" id="SignalP"/>
    </source>
</evidence>
<dbReference type="Pfam" id="PF11059">
    <property type="entry name" value="DUF2860"/>
    <property type="match status" value="1"/>
</dbReference>
<organism evidence="2 3">
    <name type="scientific">Veronia pacifica</name>
    <dbReference type="NCBI Taxonomy" id="1080227"/>
    <lineage>
        <taxon>Bacteria</taxon>
        <taxon>Pseudomonadati</taxon>
        <taxon>Pseudomonadota</taxon>
        <taxon>Gammaproteobacteria</taxon>
        <taxon>Vibrionales</taxon>
        <taxon>Vibrionaceae</taxon>
        <taxon>Veronia</taxon>
    </lineage>
</organism>
<feature type="signal peptide" evidence="1">
    <location>
        <begin position="1"/>
        <end position="23"/>
    </location>
</feature>
<dbReference type="RefSeq" id="WP_068900001.1">
    <property type="nucleotide sequence ID" value="NZ_JBHUIF010000013.1"/>
</dbReference>
<evidence type="ECO:0008006" key="4">
    <source>
        <dbReference type="Google" id="ProtNLM"/>
    </source>
</evidence>
<dbReference type="PIRSF" id="PIRSF028696">
    <property type="entry name" value="UCP028696"/>
    <property type="match status" value="1"/>
</dbReference>
<accession>A0A1C3EPC3</accession>
<dbReference type="InterPro" id="IPR016896">
    <property type="entry name" value="DUF2860"/>
</dbReference>
<name>A0A1C3EPC3_9GAMM</name>
<dbReference type="STRING" id="1080227.A8L45_05350"/>
<dbReference type="AlphaFoldDB" id="A0A1C3EPC3"/>
<reference evidence="2 3" key="1">
    <citation type="submission" date="2016-05" db="EMBL/GenBank/DDBJ databases">
        <title>Genomic Taxonomy of the Vibrionaceae.</title>
        <authorList>
            <person name="Gomez-Gil B."/>
            <person name="Enciso-Ibarra J."/>
        </authorList>
    </citation>
    <scope>NUCLEOTIDE SEQUENCE [LARGE SCALE GENOMIC DNA]</scope>
    <source>
        <strain evidence="2 3">CAIM 1920</strain>
    </source>
</reference>
<gene>
    <name evidence="2" type="ORF">A8L45_05350</name>
</gene>
<proteinExistence type="predicted"/>
<sequence length="319" mass="35320">MKKSIWKYSLTGLVAIVSCSSSAKQDNREDGFGGHIGVFVAYQSSTSNFNTENTVTTGDPEASQQVFAGPPVELHYNWDQQQVYLSLFNSNELIQLGYQTKIGDSSAGLNYRPSLFGNEAFADPYPLKQVRDTTDTKAHSFDLWGKNILGTPLSLTATYHQFNVENDKAGSTLGIQEQQVLKRSADSLTLASGIEFPVSLANKIFASVELSFEQYRADGDAETFDGKGASVGLFKPLDNQFVMLKFGYQTNEFKTLHPIFGKTRDDDIVDASFIYTLDSPFGWHDTSLAVNASYSDNMSNIDFFEQQNLTVGTGIIYHF</sequence>
<dbReference type="Proteomes" id="UP000094936">
    <property type="component" value="Unassembled WGS sequence"/>
</dbReference>
<keyword evidence="3" id="KW-1185">Reference proteome</keyword>
<comment type="caution">
    <text evidence="2">The sequence shown here is derived from an EMBL/GenBank/DDBJ whole genome shotgun (WGS) entry which is preliminary data.</text>
</comment>
<evidence type="ECO:0000313" key="2">
    <source>
        <dbReference type="EMBL" id="ODA35104.1"/>
    </source>
</evidence>
<dbReference type="EMBL" id="LYBM01000006">
    <property type="protein sequence ID" value="ODA35104.1"/>
    <property type="molecule type" value="Genomic_DNA"/>
</dbReference>
<dbReference type="PROSITE" id="PS51257">
    <property type="entry name" value="PROKAR_LIPOPROTEIN"/>
    <property type="match status" value="1"/>
</dbReference>